<dbReference type="InterPro" id="IPR006011">
    <property type="entry name" value="Syntaxin_N"/>
</dbReference>
<feature type="domain" description="Syntaxin N-terminal" evidence="2">
    <location>
        <begin position="25"/>
        <end position="151"/>
    </location>
</feature>
<evidence type="ECO:0000256" key="1">
    <source>
        <dbReference type="SAM" id="MobiDB-lite"/>
    </source>
</evidence>
<dbReference type="GO" id="GO:0016020">
    <property type="term" value="C:membrane"/>
    <property type="evidence" value="ECO:0007669"/>
    <property type="project" value="InterPro"/>
</dbReference>
<dbReference type="AlphaFoldDB" id="A0A7R8H0P1"/>
<dbReference type="EMBL" id="HG994580">
    <property type="protein sequence ID" value="CAF2772799.1"/>
    <property type="molecule type" value="Genomic_DNA"/>
</dbReference>
<gene>
    <name evidence="3" type="ORF">LSAA_1857</name>
</gene>
<sequence length="179" mass="20849">MGDNNYNINNWQGGEDTKYRDVSGKLGLNIQKFIQNVSYLQKILGSTPIDGNFDKKLFSQMQEVITKNLELSKNINLQLSKIEGIASQYPLKERTLQIKSFRESYSTNLKNFKSLQETAIRKERENLSVFKSNEQRKQYPLLDLSSMEEHRGGDEESEEGEVDQWEESEFISNLRITRK</sequence>
<accession>A0A7R8H0P1</accession>
<evidence type="ECO:0000313" key="4">
    <source>
        <dbReference type="Proteomes" id="UP000675881"/>
    </source>
</evidence>
<name>A0A7R8H0P1_LEPSM</name>
<evidence type="ECO:0000313" key="3">
    <source>
        <dbReference type="EMBL" id="CAF2772799.1"/>
    </source>
</evidence>
<dbReference type="Gene3D" id="1.20.58.70">
    <property type="match status" value="1"/>
</dbReference>
<dbReference type="Proteomes" id="UP000675881">
    <property type="component" value="Chromosome 1"/>
</dbReference>
<keyword evidence="4" id="KW-1185">Reference proteome</keyword>
<proteinExistence type="predicted"/>
<evidence type="ECO:0000259" key="2">
    <source>
        <dbReference type="Pfam" id="PF14523"/>
    </source>
</evidence>
<feature type="compositionally biased region" description="Polar residues" evidence="1">
    <location>
        <begin position="170"/>
        <end position="179"/>
    </location>
</feature>
<organism evidence="3 4">
    <name type="scientific">Lepeophtheirus salmonis</name>
    <name type="common">Salmon louse</name>
    <name type="synonym">Caligus salmonis</name>
    <dbReference type="NCBI Taxonomy" id="72036"/>
    <lineage>
        <taxon>Eukaryota</taxon>
        <taxon>Metazoa</taxon>
        <taxon>Ecdysozoa</taxon>
        <taxon>Arthropoda</taxon>
        <taxon>Crustacea</taxon>
        <taxon>Multicrustacea</taxon>
        <taxon>Hexanauplia</taxon>
        <taxon>Copepoda</taxon>
        <taxon>Siphonostomatoida</taxon>
        <taxon>Caligidae</taxon>
        <taxon>Lepeophtheirus</taxon>
    </lineage>
</organism>
<dbReference type="Pfam" id="PF14523">
    <property type="entry name" value="Syntaxin_2"/>
    <property type="match status" value="1"/>
</dbReference>
<dbReference type="OrthoDB" id="364348at2759"/>
<feature type="compositionally biased region" description="Acidic residues" evidence="1">
    <location>
        <begin position="155"/>
        <end position="169"/>
    </location>
</feature>
<feature type="region of interest" description="Disordered" evidence="1">
    <location>
        <begin position="140"/>
        <end position="179"/>
    </location>
</feature>
<protein>
    <submittedName>
        <fullName evidence="3">(salmon louse) hypothetical protein</fullName>
    </submittedName>
</protein>
<reference evidence="3" key="1">
    <citation type="submission" date="2021-02" db="EMBL/GenBank/DDBJ databases">
        <authorList>
            <person name="Bekaert M."/>
        </authorList>
    </citation>
    <scope>NUCLEOTIDE SEQUENCE</scope>
    <source>
        <strain evidence="3">IoA-00</strain>
    </source>
</reference>